<evidence type="ECO:0000313" key="4">
    <source>
        <dbReference type="Proteomes" id="UP001374584"/>
    </source>
</evidence>
<dbReference type="Pfam" id="PF02458">
    <property type="entry name" value="Transferase"/>
    <property type="match status" value="1"/>
</dbReference>
<protein>
    <submittedName>
        <fullName evidence="3">Uncharacterized protein</fullName>
    </submittedName>
</protein>
<accession>A0AAN9RFS8</accession>
<name>A0AAN9RFS8_PHACN</name>
<dbReference type="AlphaFoldDB" id="A0AAN9RFS8"/>
<dbReference type="PANTHER" id="PTHR31625">
    <property type="match status" value="1"/>
</dbReference>
<sequence>MKIHEQCMVAPPPSAPKTSLPLTFFDLFWLRIHPLELAFFYSLASQQSNPSFFFANVVPKLKTSLSHTLQHFLPLAGNIVWPSDSPKPFVLFTPGDAVSVVVTESDTEFDQEIDYSPRETARSHPFIPHLHSSESLASVMSIQITLFPNKGFSIGMSTHHAVLDGKSAAMFIKAWASLCQTQTNDETQIPSLVPELLPSFDRTLVKEPTHLRPFFTENLTGFLSNLYPQDNSDGRCLKILPFPRITEDVVRATFVLTQGDLEKIKRRVLSKWEVVEESKSTVSSKPPNLSSFVVTCAYVTVCIAKAIHGVEREKDKFAFGFAADWRFRLEPRIPDNYFGNCVWNNLLDADQLDFIKEEGVVLVAKRIHRKVKMLGQETVLEGFSQFLDLIKKGVQIIGVTMSNRFGVYDTNFGFGKPSKVEITSLDRNSSQTFGLAESKDGSGGVEVGMVMNKHAMDLFATLFREGLCDDDESSS</sequence>
<keyword evidence="2" id="KW-0012">Acyltransferase</keyword>
<dbReference type="Proteomes" id="UP001374584">
    <property type="component" value="Unassembled WGS sequence"/>
</dbReference>
<evidence type="ECO:0000256" key="1">
    <source>
        <dbReference type="ARBA" id="ARBA00022679"/>
    </source>
</evidence>
<evidence type="ECO:0000313" key="3">
    <source>
        <dbReference type="EMBL" id="KAK7374510.1"/>
    </source>
</evidence>
<reference evidence="3 4" key="1">
    <citation type="submission" date="2024-01" db="EMBL/GenBank/DDBJ databases">
        <title>The genomes of 5 underutilized Papilionoideae crops provide insights into root nodulation and disease resistanc.</title>
        <authorList>
            <person name="Jiang F."/>
        </authorList>
    </citation>
    <scope>NUCLEOTIDE SEQUENCE [LARGE SCALE GENOMIC DNA]</scope>
    <source>
        <strain evidence="3">JINMINGXINNONG_FW02</strain>
        <tissue evidence="3">Leaves</tissue>
    </source>
</reference>
<dbReference type="InterPro" id="IPR051504">
    <property type="entry name" value="Plant_metabolite_acyltrans"/>
</dbReference>
<proteinExistence type="predicted"/>
<dbReference type="GO" id="GO:0016747">
    <property type="term" value="F:acyltransferase activity, transferring groups other than amino-acyl groups"/>
    <property type="evidence" value="ECO:0007669"/>
    <property type="project" value="UniProtKB-ARBA"/>
</dbReference>
<comment type="caution">
    <text evidence="3">The sequence shown here is derived from an EMBL/GenBank/DDBJ whole genome shotgun (WGS) entry which is preliminary data.</text>
</comment>
<keyword evidence="1" id="KW-0808">Transferase</keyword>
<dbReference type="InterPro" id="IPR023213">
    <property type="entry name" value="CAT-like_dom_sf"/>
</dbReference>
<dbReference type="EMBL" id="JAYMYR010000003">
    <property type="protein sequence ID" value="KAK7374510.1"/>
    <property type="molecule type" value="Genomic_DNA"/>
</dbReference>
<gene>
    <name evidence="3" type="ORF">VNO80_07940</name>
</gene>
<dbReference type="Gene3D" id="3.30.559.10">
    <property type="entry name" value="Chloramphenicol acetyltransferase-like domain"/>
    <property type="match status" value="2"/>
</dbReference>
<organism evidence="3 4">
    <name type="scientific">Phaseolus coccineus</name>
    <name type="common">Scarlet runner bean</name>
    <name type="synonym">Phaseolus multiflorus</name>
    <dbReference type="NCBI Taxonomy" id="3886"/>
    <lineage>
        <taxon>Eukaryota</taxon>
        <taxon>Viridiplantae</taxon>
        <taxon>Streptophyta</taxon>
        <taxon>Embryophyta</taxon>
        <taxon>Tracheophyta</taxon>
        <taxon>Spermatophyta</taxon>
        <taxon>Magnoliopsida</taxon>
        <taxon>eudicotyledons</taxon>
        <taxon>Gunneridae</taxon>
        <taxon>Pentapetalae</taxon>
        <taxon>rosids</taxon>
        <taxon>fabids</taxon>
        <taxon>Fabales</taxon>
        <taxon>Fabaceae</taxon>
        <taxon>Papilionoideae</taxon>
        <taxon>50 kb inversion clade</taxon>
        <taxon>NPAAA clade</taxon>
        <taxon>indigoferoid/millettioid clade</taxon>
        <taxon>Phaseoleae</taxon>
        <taxon>Phaseolus</taxon>
    </lineage>
</organism>
<keyword evidence="4" id="KW-1185">Reference proteome</keyword>
<evidence type="ECO:0000256" key="2">
    <source>
        <dbReference type="ARBA" id="ARBA00023315"/>
    </source>
</evidence>